<feature type="domain" description="Trimeric autotransporter adhesin YadA-like head" evidence="13">
    <location>
        <begin position="356"/>
        <end position="382"/>
    </location>
</feature>
<feature type="domain" description="Trimeric autotransporter adhesin YadA-like head" evidence="13">
    <location>
        <begin position="634"/>
        <end position="660"/>
    </location>
</feature>
<gene>
    <name evidence="15" type="primary">xadA</name>
    <name evidence="15" type="ordered locus">XAC3548</name>
</gene>
<dbReference type="SUPFAM" id="SSF54523">
    <property type="entry name" value="Pili subunits"/>
    <property type="match status" value="1"/>
</dbReference>
<feature type="domain" description="Trimeric autotransporter adhesin YadA-like head" evidence="13">
    <location>
        <begin position="594"/>
        <end position="614"/>
    </location>
</feature>
<feature type="domain" description="Trimeric autotransporter adhesin YadA-like head" evidence="13">
    <location>
        <begin position="451"/>
        <end position="473"/>
    </location>
</feature>
<feature type="domain" description="Trimeric autotransporter adhesin YadA-like stalk" evidence="14">
    <location>
        <begin position="713"/>
        <end position="744"/>
    </location>
</feature>
<reference evidence="15 16" key="1">
    <citation type="journal article" date="2002" name="Nature">
        <title>Comparison of the genomes of two Xanthomonas pathogens with differing host specificities.</title>
        <authorList>
            <person name="da Silva A.C."/>
            <person name="Ferro J.A."/>
            <person name="Reinach F.C."/>
            <person name="Farah C.S."/>
            <person name="Furlan L.R."/>
            <person name="Quaggio R.B."/>
            <person name="Monteiro-Vitorello C.B."/>
            <person name="Van Sluys M.A."/>
            <person name="Almeida N.F."/>
            <person name="Alves L.M."/>
            <person name="do Amaral A.M."/>
            <person name="Bertolini M.C."/>
            <person name="Camargo L.E."/>
            <person name="Camarotte G."/>
            <person name="Cannavan F."/>
            <person name="Cardozo J."/>
            <person name="Chambergo F."/>
            <person name="Ciapina L.P."/>
            <person name="Cicarelli R.M."/>
            <person name="Coutinho L.L."/>
            <person name="Cursino-Santos J.R."/>
            <person name="El-Dorry H."/>
            <person name="Faria J.B."/>
            <person name="Ferreira A.J."/>
            <person name="Ferreira R.C."/>
            <person name="Ferro M.I."/>
            <person name="Formighieri E.F."/>
            <person name="Franco M.C."/>
            <person name="Greggio C.C."/>
            <person name="Gruber A."/>
            <person name="Katsuyama A.M."/>
            <person name="Kishi L.T."/>
            <person name="Leite R.P."/>
            <person name="Lemos E.G."/>
            <person name="Lemos M.V."/>
            <person name="Locali E.C."/>
            <person name="Machado M.A."/>
            <person name="Madeira A.M."/>
            <person name="Martinez-Rossi N.M."/>
            <person name="Martins E.C."/>
            <person name="Meidanis J."/>
            <person name="Menck C.F."/>
            <person name="Miyaki C.Y."/>
            <person name="Moon D.H."/>
            <person name="Moreira L.M."/>
            <person name="Novo M.T."/>
            <person name="Okura V.K."/>
            <person name="Oliveira M.C."/>
            <person name="Oliveira V.R."/>
            <person name="Pereira H.A."/>
            <person name="Rossi A."/>
            <person name="Sena J.A."/>
            <person name="Silva C."/>
            <person name="de Souza R.F."/>
            <person name="Spinola L.A."/>
            <person name="Takita M.A."/>
            <person name="Tamura R.E."/>
            <person name="Teixeira E.C."/>
            <person name="Tezza R.I."/>
            <person name="Trindade dos Santos M."/>
            <person name="Truffi D."/>
            <person name="Tsai S.M."/>
            <person name="White F.F."/>
            <person name="Setubal J.C."/>
            <person name="Kitajima J.P."/>
        </authorList>
    </citation>
    <scope>NUCLEOTIDE SEQUENCE [LARGE SCALE GENOMIC DNA]</scope>
    <source>
        <strain evidence="15 16">306</strain>
    </source>
</reference>
<feature type="domain" description="Trimeric autotransporter adhesin YadA-like head" evidence="13">
    <location>
        <begin position="266"/>
        <end position="290"/>
    </location>
</feature>
<evidence type="ECO:0000256" key="4">
    <source>
        <dbReference type="ARBA" id="ARBA00022448"/>
    </source>
</evidence>
<dbReference type="Gene3D" id="2.60.40.4050">
    <property type="match status" value="2"/>
</dbReference>
<evidence type="ECO:0000313" key="15">
    <source>
        <dbReference type="EMBL" id="AAM38391.1"/>
    </source>
</evidence>
<comment type="similarity">
    <text evidence="3">Belongs to the autotransporter-2 (AT-2) (TC 1.B.40) family.</text>
</comment>
<feature type="domain" description="Trimeric autotransporter adhesin YadA-like head" evidence="13">
    <location>
        <begin position="417"/>
        <end position="443"/>
    </location>
</feature>
<keyword evidence="11" id="KW-1133">Transmembrane helix</keyword>
<dbReference type="Gene3D" id="3.30.1300.30">
    <property type="entry name" value="GSPII I/J protein-like"/>
    <property type="match status" value="1"/>
</dbReference>
<feature type="domain" description="Trimeric autotransporter adhesin YadA-like head" evidence="13">
    <location>
        <begin position="564"/>
        <end position="590"/>
    </location>
</feature>
<dbReference type="InterPro" id="IPR008640">
    <property type="entry name" value="Adhesin_Head_dom"/>
</dbReference>
<keyword evidence="5" id="KW-1134">Transmembrane beta strand</keyword>
<dbReference type="Gene3D" id="1.20.5.170">
    <property type="match status" value="1"/>
</dbReference>
<sequence>MFTVSNILRWKTPSLKQVRAIIKPQGDRAICSCGGRFFTHQTKMGSQALMKRIYLEAGRESCARDQTVPRACAVGNTQGRLPRDHAGGVLATAVAIVLLGMAGAAGAATTPAAAITQCQAIDGRRHCPGEADTVAQSATAGSNGSPTQAAAIPAADAEIPAFADGEDALALGNASNALGDGTMALGGGSLALDRDATAIGHNAAAAGESSIALGGVATVFDYDANGFVVGQREQATQASGVGATAVGGGALAGTPYASAIGSGASASGVQSTALGYRAQTSSDGATAVGGLSSASGFLSTAGGYSSRASADTSTAFGYRARSDGASSVAVGDTSLASGAQSVVVGGVSNFGSITAATGLGGIALGSGAQSQSDYAIAIGYDSNVFPNAPGNTDAVAIGHSAGSFAPRTVSLGGFALASGDGGISIGHDSTAYNENSVALGARATTSRFNGDSTVVGADAQANGVDAVAIGYGAKVGSWVDDAWNRSASSAVALGAHSYAFRSNTVSVGDVQAGLTRQITSVAAGTEATDAVNVAQLDTVRAATSRIDGYLAVTPATTDATAASAQGQGAMALGGASSALGASATAVGFNASSVGQSSSALGSLAVAAGERSVAVASGSRAAATGASALGADSSASGVNSTAMGRQTNSIGENGVALGYNSFVRESGSNAVALGANAGASGADSVALGSGSRTYDANTVSVGSGNGRGGPATRRIVNVGAGTIASASTDAINGGQLFQSLSNAASFLGGGAAIGAQGVFVAPTYVIQGASYNNVGAALTALDSKVSELDARGGAAPAASRASVARLATARTAGVDATADGLQSAALATDATADSALSSAATATAIGLSASTAVQGTPTAAMDGSITPAATSTAVGTAAVANHITGTAIGGSAYAHGPNDTAIGSNARVNADGSTAVGANTQIAAVATNAVAMGEGAQVTAASGTAIGQGARATAQGAVALGQGAVADRANTVSVGSVGGERQVANVAAGTRATDAVNKGQLDSGVAAANSYTDSRYNAMADSFESYQGDIEDRLRRQNRRLDRQGAMSSAMLNMSASVAGIASQNRIGAGVGFQNGESALSVGYQRAISPRATVTVGGALSGDDSSIGVGAGFGW</sequence>
<evidence type="ECO:0000256" key="8">
    <source>
        <dbReference type="ARBA" id="ARBA00022927"/>
    </source>
</evidence>
<dbReference type="SUPFAM" id="SSF101967">
    <property type="entry name" value="Adhesin YadA, collagen-binding domain"/>
    <property type="match status" value="5"/>
</dbReference>
<evidence type="ECO:0000256" key="7">
    <source>
        <dbReference type="ARBA" id="ARBA00022729"/>
    </source>
</evidence>
<feature type="domain" description="Trimeric autotransporter adhesin YadA-like stalk" evidence="14">
    <location>
        <begin position="981"/>
        <end position="1019"/>
    </location>
</feature>
<dbReference type="EMBL" id="AE008923">
    <property type="protein sequence ID" value="AAM38391.1"/>
    <property type="molecule type" value="Genomic_DNA"/>
</dbReference>
<evidence type="ECO:0000256" key="9">
    <source>
        <dbReference type="ARBA" id="ARBA00023136"/>
    </source>
</evidence>
<dbReference type="InterPro" id="IPR011049">
    <property type="entry name" value="Serralysin-like_metalloprot_C"/>
</dbReference>
<dbReference type="InterPro" id="IPR045584">
    <property type="entry name" value="Pilin-like"/>
</dbReference>
<dbReference type="GO" id="GO:0009986">
    <property type="term" value="C:cell surface"/>
    <property type="evidence" value="ECO:0007669"/>
    <property type="project" value="UniProtKB-SubCell"/>
</dbReference>
<keyword evidence="10" id="KW-0998">Cell outer membrane</keyword>
<evidence type="ECO:0000259" key="13">
    <source>
        <dbReference type="Pfam" id="PF05658"/>
    </source>
</evidence>
<evidence type="ECO:0000256" key="3">
    <source>
        <dbReference type="ARBA" id="ARBA00005848"/>
    </source>
</evidence>
<dbReference type="Pfam" id="PF05658">
    <property type="entry name" value="YadA_head"/>
    <property type="match status" value="16"/>
</dbReference>
<evidence type="ECO:0000313" key="16">
    <source>
        <dbReference type="Proteomes" id="UP000000576"/>
    </source>
</evidence>
<evidence type="ECO:0000256" key="10">
    <source>
        <dbReference type="ARBA" id="ARBA00023237"/>
    </source>
</evidence>
<comment type="subcellular location">
    <subcellularLocation>
        <location evidence="2">Cell outer membrane</location>
    </subcellularLocation>
    <subcellularLocation>
        <location evidence="1">Cell surface</location>
    </subcellularLocation>
</comment>
<feature type="domain" description="Trimeric autotransporter adhesin YadA-like C-terminal membrane anchor" evidence="12">
    <location>
        <begin position="1062"/>
        <end position="1114"/>
    </location>
</feature>
<feature type="domain" description="Trimeric autotransporter adhesin YadA-like head" evidence="13">
    <location>
        <begin position="925"/>
        <end position="949"/>
    </location>
</feature>
<evidence type="ECO:0000256" key="6">
    <source>
        <dbReference type="ARBA" id="ARBA00022692"/>
    </source>
</evidence>
<feature type="domain" description="Trimeric autotransporter adhesin YadA-like head" evidence="13">
    <location>
        <begin position="238"/>
        <end position="264"/>
    </location>
</feature>
<dbReference type="Gene3D" id="2.150.10.10">
    <property type="entry name" value="Serralysin-like metalloprotease, C-terminal"/>
    <property type="match status" value="5"/>
</dbReference>
<keyword evidence="4" id="KW-0813">Transport</keyword>
<evidence type="ECO:0000256" key="1">
    <source>
        <dbReference type="ARBA" id="ARBA00004241"/>
    </source>
</evidence>
<evidence type="ECO:0000256" key="2">
    <source>
        <dbReference type="ARBA" id="ARBA00004442"/>
    </source>
</evidence>
<feature type="domain" description="Trimeric autotransporter adhesin YadA-like head" evidence="13">
    <location>
        <begin position="893"/>
        <end position="919"/>
    </location>
</feature>
<feature type="domain" description="Trimeric autotransporter adhesin YadA-like head" evidence="13">
    <location>
        <begin position="163"/>
        <end position="189"/>
    </location>
</feature>
<dbReference type="AlphaFoldDB" id="A0AAI7ZHU7"/>
<dbReference type="Proteomes" id="UP000000576">
    <property type="component" value="Chromosome"/>
</dbReference>
<keyword evidence="6 11" id="KW-0812">Transmembrane</keyword>
<evidence type="ECO:0000256" key="11">
    <source>
        <dbReference type="SAM" id="Phobius"/>
    </source>
</evidence>
<evidence type="ECO:0000256" key="5">
    <source>
        <dbReference type="ARBA" id="ARBA00022452"/>
    </source>
</evidence>
<dbReference type="GO" id="GO:0015031">
    <property type="term" value="P:protein transport"/>
    <property type="evidence" value="ECO:0007669"/>
    <property type="project" value="UniProtKB-KW"/>
</dbReference>
<keyword evidence="8" id="KW-0653">Protein transport</keyword>
<dbReference type="Pfam" id="PF05662">
    <property type="entry name" value="YadA_stalk"/>
    <property type="match status" value="3"/>
</dbReference>
<feature type="domain" description="Trimeric autotransporter adhesin YadA-like head" evidence="13">
    <location>
        <begin position="195"/>
        <end position="215"/>
    </location>
</feature>
<dbReference type="GO" id="GO:0009279">
    <property type="term" value="C:cell outer membrane"/>
    <property type="evidence" value="ECO:0007669"/>
    <property type="project" value="UniProtKB-SubCell"/>
</dbReference>
<name>A0AAI7ZHU7_XANAC</name>
<feature type="domain" description="Trimeric autotransporter adhesin YadA-like head" evidence="13">
    <location>
        <begin position="324"/>
        <end position="345"/>
    </location>
</feature>
<organism evidence="15 16">
    <name type="scientific">Xanthomonas axonopodis pv. citri (strain 306)</name>
    <dbReference type="NCBI Taxonomy" id="190486"/>
    <lineage>
        <taxon>Bacteria</taxon>
        <taxon>Pseudomonadati</taxon>
        <taxon>Pseudomonadota</taxon>
        <taxon>Gammaproteobacteria</taxon>
        <taxon>Lysobacterales</taxon>
        <taxon>Lysobacteraceae</taxon>
        <taxon>Xanthomonas</taxon>
    </lineage>
</organism>
<evidence type="ECO:0000259" key="12">
    <source>
        <dbReference type="Pfam" id="PF03895"/>
    </source>
</evidence>
<dbReference type="CDD" id="cd12820">
    <property type="entry name" value="LbR_YadA-like"/>
    <property type="match status" value="2"/>
</dbReference>
<accession>A0AAI7ZHU7</accession>
<feature type="domain" description="Trimeric autotransporter adhesin YadA-like head" evidence="13">
    <location>
        <begin position="951"/>
        <end position="975"/>
    </location>
</feature>
<feature type="domain" description="Trimeric autotransporter adhesin YadA-like stalk" evidence="14">
    <location>
        <begin position="517"/>
        <end position="544"/>
    </location>
</feature>
<dbReference type="Pfam" id="PF03895">
    <property type="entry name" value="YadA_anchor"/>
    <property type="match status" value="1"/>
</dbReference>
<protein>
    <submittedName>
        <fullName evidence="15">Outer membrane protein</fullName>
    </submittedName>
</protein>
<dbReference type="InterPro" id="IPR005594">
    <property type="entry name" value="YadA_C"/>
</dbReference>
<feature type="domain" description="Trimeric autotransporter adhesin YadA-like head" evidence="13">
    <location>
        <begin position="294"/>
        <end position="320"/>
    </location>
</feature>
<keyword evidence="7" id="KW-0732">Signal</keyword>
<dbReference type="InterPro" id="IPR008635">
    <property type="entry name" value="Coiled_stalk_dom"/>
</dbReference>
<dbReference type="KEGG" id="xac:XAC3548"/>
<keyword evidence="9 11" id="KW-0472">Membrane</keyword>
<feature type="transmembrane region" description="Helical" evidence="11">
    <location>
        <begin position="88"/>
        <end position="108"/>
    </location>
</feature>
<evidence type="ECO:0000259" key="14">
    <source>
        <dbReference type="Pfam" id="PF05662"/>
    </source>
</evidence>
<proteinExistence type="inferred from homology"/>
<feature type="domain" description="Trimeric autotransporter adhesin YadA-like head" evidence="13">
    <location>
        <begin position="665"/>
        <end position="690"/>
    </location>
</feature>